<evidence type="ECO:0000256" key="2">
    <source>
        <dbReference type="ARBA" id="ARBA00007625"/>
    </source>
</evidence>
<comment type="similarity">
    <text evidence="2 6">Belongs to the WD repeat WDR55 family.</text>
</comment>
<dbReference type="FunFam" id="2.130.10.10:FF:002901">
    <property type="entry name" value="Uncharacterized protein"/>
    <property type="match status" value="1"/>
</dbReference>
<evidence type="ECO:0000256" key="3">
    <source>
        <dbReference type="ARBA" id="ARBA00022574"/>
    </source>
</evidence>
<keyword evidence="5 6" id="KW-0539">Nucleus</keyword>
<protein>
    <recommendedName>
        <fullName evidence="6">WD repeat-containing protein 55</fullName>
    </recommendedName>
</protein>
<keyword evidence="4" id="KW-0677">Repeat</keyword>
<gene>
    <name evidence="8" type="ORF">RJT34_24205</name>
</gene>
<dbReference type="AlphaFoldDB" id="A0AAN9IHU0"/>
<keyword evidence="9" id="KW-1185">Reference proteome</keyword>
<dbReference type="FunFam" id="2.130.10.10:FF:000516">
    <property type="entry name" value="WD repeat-containing protein 55-like"/>
    <property type="match status" value="1"/>
</dbReference>
<name>A0AAN9IHU0_CLITE</name>
<organism evidence="8 9">
    <name type="scientific">Clitoria ternatea</name>
    <name type="common">Butterfly pea</name>
    <dbReference type="NCBI Taxonomy" id="43366"/>
    <lineage>
        <taxon>Eukaryota</taxon>
        <taxon>Viridiplantae</taxon>
        <taxon>Streptophyta</taxon>
        <taxon>Embryophyta</taxon>
        <taxon>Tracheophyta</taxon>
        <taxon>Spermatophyta</taxon>
        <taxon>Magnoliopsida</taxon>
        <taxon>eudicotyledons</taxon>
        <taxon>Gunneridae</taxon>
        <taxon>Pentapetalae</taxon>
        <taxon>rosids</taxon>
        <taxon>fabids</taxon>
        <taxon>Fabales</taxon>
        <taxon>Fabaceae</taxon>
        <taxon>Papilionoideae</taxon>
        <taxon>50 kb inversion clade</taxon>
        <taxon>NPAAA clade</taxon>
        <taxon>indigoferoid/millettioid clade</taxon>
        <taxon>Phaseoleae</taxon>
        <taxon>Clitoria</taxon>
    </lineage>
</organism>
<dbReference type="PIRSF" id="PIRSF038169">
    <property type="entry name" value="WD_repeat_p55"/>
    <property type="match status" value="1"/>
</dbReference>
<evidence type="ECO:0000256" key="7">
    <source>
        <dbReference type="SAM" id="MobiDB-lite"/>
    </source>
</evidence>
<dbReference type="InterPro" id="IPR019775">
    <property type="entry name" value="WD40_repeat_CS"/>
</dbReference>
<dbReference type="Pfam" id="PF24796">
    <property type="entry name" value="WDR55"/>
    <property type="match status" value="1"/>
</dbReference>
<dbReference type="PANTHER" id="PTHR44019">
    <property type="entry name" value="WD REPEAT-CONTAINING PROTEIN 55"/>
    <property type="match status" value="1"/>
</dbReference>
<reference evidence="8 9" key="1">
    <citation type="submission" date="2024-01" db="EMBL/GenBank/DDBJ databases">
        <title>The genomes of 5 underutilized Papilionoideae crops provide insights into root nodulation and disease resistance.</title>
        <authorList>
            <person name="Yuan L."/>
        </authorList>
    </citation>
    <scope>NUCLEOTIDE SEQUENCE [LARGE SCALE GENOMIC DNA]</scope>
    <source>
        <strain evidence="8">LY-2023</strain>
        <tissue evidence="8">Leaf</tissue>
    </source>
</reference>
<dbReference type="InterPro" id="IPR017422">
    <property type="entry name" value="WDR55"/>
</dbReference>
<dbReference type="SUPFAM" id="SSF50978">
    <property type="entry name" value="WD40 repeat-like"/>
    <property type="match status" value="1"/>
</dbReference>
<keyword evidence="3 6" id="KW-0853">WD repeat</keyword>
<accession>A0AAN9IHU0</accession>
<evidence type="ECO:0000313" key="8">
    <source>
        <dbReference type="EMBL" id="KAK7279159.1"/>
    </source>
</evidence>
<evidence type="ECO:0000313" key="9">
    <source>
        <dbReference type="Proteomes" id="UP001359559"/>
    </source>
</evidence>
<proteinExistence type="inferred from homology"/>
<dbReference type="InterPro" id="IPR015943">
    <property type="entry name" value="WD40/YVTN_repeat-like_dom_sf"/>
</dbReference>
<dbReference type="PANTHER" id="PTHR44019:SF20">
    <property type="entry name" value="WD REPEAT-CONTAINING PROTEIN 55"/>
    <property type="match status" value="1"/>
</dbReference>
<dbReference type="Proteomes" id="UP001359559">
    <property type="component" value="Unassembled WGS sequence"/>
</dbReference>
<dbReference type="InterPro" id="IPR001680">
    <property type="entry name" value="WD40_rpt"/>
</dbReference>
<evidence type="ECO:0000256" key="1">
    <source>
        <dbReference type="ARBA" id="ARBA00004123"/>
    </source>
</evidence>
<dbReference type="EMBL" id="JAYKXN010000006">
    <property type="protein sequence ID" value="KAK7279159.1"/>
    <property type="molecule type" value="Genomic_DNA"/>
</dbReference>
<keyword evidence="6" id="KW-0217">Developmental protein</keyword>
<feature type="region of interest" description="Disordered" evidence="7">
    <location>
        <begin position="341"/>
        <end position="390"/>
    </location>
</feature>
<evidence type="ECO:0000256" key="4">
    <source>
        <dbReference type="ARBA" id="ARBA00022737"/>
    </source>
</evidence>
<dbReference type="InterPro" id="IPR036322">
    <property type="entry name" value="WD40_repeat_dom_sf"/>
</dbReference>
<sequence>MNSTMRLKYPSAILFSDFKLKASKETNIYIYVLLLICRSGMEINLGKLAFDIDFHPSDNLVATGLINGDLHLYRYSPDSAPVRMLEVHAHTESCRAARFINSGRALLTGSPDCSILATDVETGSTIARLDDAHEAAVNRLINLTESTVASGDDEGCIKVWDTRQRSCCNSFNPHEDYISDMTFASDAMKLLATSGDGTLSVCNLRRNKVQAQSEFSEDELLSVVLMKNGRKVVCGSQTGIILLYSWGCFKDCSDRFIDLSSNSIDAMLKLDEDRIITGSENGIINLVGILPNRIIQPIAEHSEYPVERLAFSHDKKFLGSIAHDQLLKLWDLDNILQSSSNTQRNEAGAVDSDDDDMDLDDPSKSSKGNKRNNTSNGHALGGSNNFFADL</sequence>
<dbReference type="PROSITE" id="PS00678">
    <property type="entry name" value="WD_REPEATS_1"/>
    <property type="match status" value="1"/>
</dbReference>
<evidence type="ECO:0000256" key="5">
    <source>
        <dbReference type="ARBA" id="ARBA00023242"/>
    </source>
</evidence>
<dbReference type="SMART" id="SM00320">
    <property type="entry name" value="WD40"/>
    <property type="match status" value="6"/>
</dbReference>
<comment type="caution">
    <text evidence="8">The sequence shown here is derived from an EMBL/GenBank/DDBJ whole genome shotgun (WGS) entry which is preliminary data.</text>
</comment>
<evidence type="ECO:0000256" key="6">
    <source>
        <dbReference type="PIRNR" id="PIRNR038169"/>
    </source>
</evidence>
<comment type="subcellular location">
    <subcellularLocation>
        <location evidence="1 6">Nucleus</location>
    </subcellularLocation>
</comment>
<feature type="compositionally biased region" description="Polar residues" evidence="7">
    <location>
        <begin position="371"/>
        <end position="390"/>
    </location>
</feature>
<dbReference type="Gene3D" id="2.130.10.10">
    <property type="entry name" value="YVTN repeat-like/Quinoprotein amine dehydrogenase"/>
    <property type="match status" value="2"/>
</dbReference>
<dbReference type="GO" id="GO:0005634">
    <property type="term" value="C:nucleus"/>
    <property type="evidence" value="ECO:0007669"/>
    <property type="project" value="UniProtKB-SubCell"/>
</dbReference>
<dbReference type="InterPro" id="IPR050505">
    <property type="entry name" value="WDR55/POC1"/>
</dbReference>
<feature type="compositionally biased region" description="Acidic residues" evidence="7">
    <location>
        <begin position="351"/>
        <end position="360"/>
    </location>
</feature>